<evidence type="ECO:0000256" key="5">
    <source>
        <dbReference type="ARBA" id="ARBA00012410"/>
    </source>
</evidence>
<dbReference type="InterPro" id="IPR013149">
    <property type="entry name" value="ADH-like_C"/>
</dbReference>
<comment type="catalytic activity">
    <reaction evidence="22">
        <text>pentan-2-one + NADP(+) = (E)-pent-3-en-2-one + NADPH + H(+)</text>
        <dbReference type="Rhea" id="RHEA:50788"/>
        <dbReference type="ChEBI" id="CHEBI:15378"/>
        <dbReference type="ChEBI" id="CHEBI:16472"/>
        <dbReference type="ChEBI" id="CHEBI:57783"/>
        <dbReference type="ChEBI" id="CHEBI:58349"/>
        <dbReference type="ChEBI" id="CHEBI:145276"/>
    </reaction>
    <physiologicalReaction direction="right-to-left" evidence="22">
        <dbReference type="Rhea" id="RHEA:50790"/>
    </physiologicalReaction>
</comment>
<comment type="similarity">
    <text evidence="2">Belongs to the NADP-dependent oxidoreductase L4BD family.</text>
</comment>
<proteinExistence type="inferred from homology"/>
<reference evidence="36 37" key="1">
    <citation type="journal article" date="2023" name="Insect Mol. Biol.">
        <title>Genome sequencing provides insights into the evolution of gene families encoding plant cell wall-degrading enzymes in longhorned beetles.</title>
        <authorList>
            <person name="Shin N.R."/>
            <person name="Okamura Y."/>
            <person name="Kirsch R."/>
            <person name="Pauchet Y."/>
        </authorList>
    </citation>
    <scope>NUCLEOTIDE SEQUENCE [LARGE SCALE GENOMIC DNA]</scope>
    <source>
        <strain evidence="36">EAD_L_NR</strain>
    </source>
</reference>
<keyword evidence="7" id="KW-0963">Cytoplasm</keyword>
<comment type="catalytic activity">
    <reaction evidence="23">
        <text>leukotriene B4 + NADP(+) = 12-oxo-leukotriene B4 + NADPH + H(+)</text>
        <dbReference type="Rhea" id="RHEA:50608"/>
        <dbReference type="ChEBI" id="CHEBI:15378"/>
        <dbReference type="ChEBI" id="CHEBI:57461"/>
        <dbReference type="ChEBI" id="CHEBI:57783"/>
        <dbReference type="ChEBI" id="CHEBI:58349"/>
        <dbReference type="ChEBI" id="CHEBI:133309"/>
    </reaction>
    <physiologicalReaction direction="left-to-right" evidence="23">
        <dbReference type="Rhea" id="RHEA:50609"/>
    </physiologicalReaction>
</comment>
<comment type="catalytic activity">
    <reaction evidence="29">
        <text>20-hydroxy-leukotriene B4 + NADP(+) = 12-oxo-20-hydroxy-leukotriene B4 + NADPH + H(+)</text>
        <dbReference type="Rhea" id="RHEA:51208"/>
        <dbReference type="ChEBI" id="CHEBI:15378"/>
        <dbReference type="ChEBI" id="CHEBI:57460"/>
        <dbReference type="ChEBI" id="CHEBI:57783"/>
        <dbReference type="ChEBI" id="CHEBI:58349"/>
        <dbReference type="ChEBI" id="CHEBI:133346"/>
    </reaction>
    <physiologicalReaction direction="left-to-right" evidence="29">
        <dbReference type="Rhea" id="RHEA:51209"/>
    </physiologicalReaction>
</comment>
<evidence type="ECO:0000256" key="24">
    <source>
        <dbReference type="ARBA" id="ARBA00047878"/>
    </source>
</evidence>
<evidence type="ECO:0000256" key="11">
    <source>
        <dbReference type="ARBA" id="ARBA00022857"/>
    </source>
</evidence>
<comment type="catalytic activity">
    <reaction evidence="26">
        <text>nonan-2-one + NADP(+) = (3E)-nonen-2-one + NADPH + H(+)</text>
        <dbReference type="Rhea" id="RHEA:50616"/>
        <dbReference type="ChEBI" id="CHEBI:15378"/>
        <dbReference type="ChEBI" id="CHEBI:57783"/>
        <dbReference type="ChEBI" id="CHEBI:58349"/>
        <dbReference type="ChEBI" id="CHEBI:77927"/>
        <dbReference type="ChEBI" id="CHEBI:133457"/>
    </reaction>
    <physiologicalReaction direction="right-to-left" evidence="26">
        <dbReference type="Rhea" id="RHEA:50618"/>
    </physiologicalReaction>
</comment>
<evidence type="ECO:0000256" key="13">
    <source>
        <dbReference type="ARBA" id="ARBA00023002"/>
    </source>
</evidence>
<dbReference type="SUPFAM" id="SSF51735">
    <property type="entry name" value="NAD(P)-binding Rossmann-fold domains"/>
    <property type="match status" value="1"/>
</dbReference>
<keyword evidence="37" id="KW-1185">Reference proteome</keyword>
<dbReference type="PANTHER" id="PTHR43205">
    <property type="entry name" value="PROSTAGLANDIN REDUCTASE"/>
    <property type="match status" value="1"/>
</dbReference>
<evidence type="ECO:0000256" key="21">
    <source>
        <dbReference type="ARBA" id="ARBA00047617"/>
    </source>
</evidence>
<keyword evidence="8" id="KW-0644">Prostaglandin metabolism</keyword>
<evidence type="ECO:0000256" key="7">
    <source>
        <dbReference type="ARBA" id="ARBA00022490"/>
    </source>
</evidence>
<comment type="catalytic activity">
    <reaction evidence="33">
        <text>an n-alkanal + NADP(+) = an alk-2-enal + NADPH + H(+)</text>
        <dbReference type="Rhea" id="RHEA:13737"/>
        <dbReference type="ChEBI" id="CHEBI:12834"/>
        <dbReference type="ChEBI" id="CHEBI:13757"/>
        <dbReference type="ChEBI" id="CHEBI:15378"/>
        <dbReference type="ChEBI" id="CHEBI:57783"/>
        <dbReference type="ChEBI" id="CHEBI:58349"/>
        <dbReference type="EC" id="1.3.1.74"/>
    </reaction>
    <physiologicalReaction direction="right-to-left" evidence="33">
        <dbReference type="Rhea" id="RHEA:13739"/>
    </physiologicalReaction>
</comment>
<evidence type="ECO:0000256" key="28">
    <source>
        <dbReference type="ARBA" id="ARBA00048387"/>
    </source>
</evidence>
<evidence type="ECO:0000256" key="18">
    <source>
        <dbReference type="ARBA" id="ARBA00032297"/>
    </source>
</evidence>
<comment type="catalytic activity">
    <reaction evidence="24">
        <text>13,14-dihydro-15-oxo-prostaglandin F1alpha + NADP(+) = 15-oxoprostaglandin F1alpha + NADPH + H(+)</text>
        <dbReference type="Rhea" id="RHEA:50592"/>
        <dbReference type="ChEBI" id="CHEBI:15378"/>
        <dbReference type="ChEBI" id="CHEBI:57783"/>
        <dbReference type="ChEBI" id="CHEBI:58349"/>
        <dbReference type="ChEBI" id="CHEBI:79072"/>
        <dbReference type="ChEBI" id="CHEBI:133411"/>
    </reaction>
    <physiologicalReaction direction="right-to-left" evidence="24">
        <dbReference type="Rhea" id="RHEA:50594"/>
    </physiologicalReaction>
</comment>
<evidence type="ECO:0000256" key="34">
    <source>
        <dbReference type="ARBA" id="ARBA00049368"/>
    </source>
</evidence>
<organism evidence="36 37">
    <name type="scientific">Exocentrus adspersus</name>
    <dbReference type="NCBI Taxonomy" id="1586481"/>
    <lineage>
        <taxon>Eukaryota</taxon>
        <taxon>Metazoa</taxon>
        <taxon>Ecdysozoa</taxon>
        <taxon>Arthropoda</taxon>
        <taxon>Hexapoda</taxon>
        <taxon>Insecta</taxon>
        <taxon>Pterygota</taxon>
        <taxon>Neoptera</taxon>
        <taxon>Endopterygota</taxon>
        <taxon>Coleoptera</taxon>
        <taxon>Polyphaga</taxon>
        <taxon>Cucujiformia</taxon>
        <taxon>Chrysomeloidea</taxon>
        <taxon>Cerambycidae</taxon>
        <taxon>Lamiinae</taxon>
        <taxon>Acanthocinini</taxon>
        <taxon>Exocentrus</taxon>
    </lineage>
</organism>
<dbReference type="GO" id="GO:0008270">
    <property type="term" value="F:zinc ion binding"/>
    <property type="evidence" value="ECO:0007669"/>
    <property type="project" value="InterPro"/>
</dbReference>
<evidence type="ECO:0000313" key="37">
    <source>
        <dbReference type="Proteomes" id="UP001159042"/>
    </source>
</evidence>
<evidence type="ECO:0000256" key="30">
    <source>
        <dbReference type="ARBA" id="ARBA00048953"/>
    </source>
</evidence>
<evidence type="ECO:0000256" key="9">
    <source>
        <dbReference type="ARBA" id="ARBA00022553"/>
    </source>
</evidence>
<keyword evidence="15" id="KW-0379">Hydroxylation</keyword>
<sequence length="332" mass="36674">MVKAKVFVYQRRFDGWPKEGDLKLVEEELPPVKNGEFLAEAVYLSVDPYSRVFSSRLPLGAPFLGYQIAKVLESKNPKFPIGRHVFGYFGWRTHTVVKDEPSGMFPPPVLVPEWKDVPLSYFLGVLGMTGNTAYFGVLEICQPKKGDVVLVSAAAGGVGSVAGQIFKIKGCTVIGLVGTEEKGKWLVNELGFDNFINYKTADLDKALSEVAPKGIDCYFDTVGGHITNTVLSHMNEFGRIGICGTISSANEDNETSAPFNLSHIVGKQIKMEGFTVLRWPNRQSEGMVQNHKWIQEGRLKTRETVTEGFENAFKAFLDLFLGNNIGKAVVEI</sequence>
<keyword evidence="9" id="KW-0597">Phosphoprotein</keyword>
<dbReference type="Proteomes" id="UP001159042">
    <property type="component" value="Unassembled WGS sequence"/>
</dbReference>
<feature type="domain" description="Enoyl reductase (ER)" evidence="35">
    <location>
        <begin position="20"/>
        <end position="330"/>
    </location>
</feature>
<evidence type="ECO:0000256" key="19">
    <source>
        <dbReference type="ARBA" id="ARBA00033119"/>
    </source>
</evidence>
<evidence type="ECO:0000256" key="25">
    <source>
        <dbReference type="ARBA" id="ARBA00047903"/>
    </source>
</evidence>
<dbReference type="Pfam" id="PF16884">
    <property type="entry name" value="ADH_N_2"/>
    <property type="match status" value="1"/>
</dbReference>
<evidence type="ECO:0000256" key="6">
    <source>
        <dbReference type="ARBA" id="ARBA00020651"/>
    </source>
</evidence>
<dbReference type="AlphaFoldDB" id="A0AAV8W8U8"/>
<dbReference type="InterPro" id="IPR002364">
    <property type="entry name" value="Quin_OxRdtase/zeta-crystal_CS"/>
</dbReference>
<evidence type="ECO:0000256" key="33">
    <source>
        <dbReference type="ARBA" id="ARBA00049179"/>
    </source>
</evidence>
<dbReference type="CDD" id="cd08294">
    <property type="entry name" value="leukotriene_B4_DH_like"/>
    <property type="match status" value="1"/>
</dbReference>
<accession>A0AAV8W8U8</accession>
<comment type="subcellular location">
    <subcellularLocation>
        <location evidence="1">Cytoplasm</location>
    </subcellularLocation>
</comment>
<comment type="catalytic activity">
    <reaction evidence="27">
        <text>13,14-dihydro-15-oxo-PGF2alpha + NADP(+) = 15-oxoprostaglandin F2alpha + NADPH + H(+)</text>
        <dbReference type="Rhea" id="RHEA:50588"/>
        <dbReference type="ChEBI" id="CHEBI:15378"/>
        <dbReference type="ChEBI" id="CHEBI:57783"/>
        <dbReference type="ChEBI" id="CHEBI:58349"/>
        <dbReference type="ChEBI" id="CHEBI:133374"/>
        <dbReference type="ChEBI" id="CHEBI:133409"/>
    </reaction>
    <physiologicalReaction direction="right-to-left" evidence="27">
        <dbReference type="Rhea" id="RHEA:50590"/>
    </physiologicalReaction>
</comment>
<dbReference type="EMBL" id="JANEYG010000007">
    <property type="protein sequence ID" value="KAJ8922460.1"/>
    <property type="molecule type" value="Genomic_DNA"/>
</dbReference>
<evidence type="ECO:0000256" key="27">
    <source>
        <dbReference type="ARBA" id="ARBA00048290"/>
    </source>
</evidence>
<evidence type="ECO:0000256" key="12">
    <source>
        <dbReference type="ARBA" id="ARBA00022990"/>
    </source>
</evidence>
<keyword evidence="12" id="KW-0007">Acetylation</keyword>
<keyword evidence="10" id="KW-0276">Fatty acid metabolism</keyword>
<dbReference type="InterPro" id="IPR011032">
    <property type="entry name" value="GroES-like_sf"/>
</dbReference>
<evidence type="ECO:0000256" key="26">
    <source>
        <dbReference type="ARBA" id="ARBA00048066"/>
    </source>
</evidence>
<evidence type="ECO:0000313" key="36">
    <source>
        <dbReference type="EMBL" id="KAJ8922460.1"/>
    </source>
</evidence>
<evidence type="ECO:0000256" key="1">
    <source>
        <dbReference type="ARBA" id="ARBA00004496"/>
    </source>
</evidence>
<dbReference type="EC" id="1.3.1.48" evidence="4"/>
<dbReference type="Gene3D" id="3.40.50.720">
    <property type="entry name" value="NAD(P)-binding Rossmann-like Domain"/>
    <property type="match status" value="1"/>
</dbReference>
<evidence type="ECO:0000256" key="8">
    <source>
        <dbReference type="ARBA" id="ARBA00022501"/>
    </source>
</evidence>
<evidence type="ECO:0000256" key="29">
    <source>
        <dbReference type="ARBA" id="ARBA00048591"/>
    </source>
</evidence>
<keyword evidence="13" id="KW-0560">Oxidoreductase</keyword>
<dbReference type="GO" id="GO:0006693">
    <property type="term" value="P:prostaglandin metabolic process"/>
    <property type="evidence" value="ECO:0007669"/>
    <property type="project" value="UniProtKB-KW"/>
</dbReference>
<keyword evidence="11" id="KW-0521">NADP</keyword>
<gene>
    <name evidence="36" type="ORF">NQ315_004407</name>
</gene>
<dbReference type="FunFam" id="3.40.50.720:FF:000121">
    <property type="entry name" value="Prostaglandin reductase 2"/>
    <property type="match status" value="1"/>
</dbReference>
<comment type="catalytic activity">
    <reaction evidence="28">
        <text>4-hydroxynonanal + NADP(+) = (E)-4-hydroxynon-2-enal + NADPH + H(+)</text>
        <dbReference type="Rhea" id="RHEA:64736"/>
        <dbReference type="ChEBI" id="CHEBI:15378"/>
        <dbReference type="ChEBI" id="CHEBI:57783"/>
        <dbReference type="ChEBI" id="CHEBI:58349"/>
        <dbReference type="ChEBI" id="CHEBI:58968"/>
        <dbReference type="ChEBI" id="CHEBI:156112"/>
    </reaction>
    <physiologicalReaction direction="right-to-left" evidence="28">
        <dbReference type="Rhea" id="RHEA:64738"/>
    </physiologicalReaction>
</comment>
<dbReference type="Gene3D" id="3.90.180.10">
    <property type="entry name" value="Medium-chain alcohol dehydrogenases, catalytic domain"/>
    <property type="match status" value="1"/>
</dbReference>
<dbReference type="InterPro" id="IPR045010">
    <property type="entry name" value="MDR_fam"/>
</dbReference>
<evidence type="ECO:0000256" key="14">
    <source>
        <dbReference type="ARBA" id="ARBA00023098"/>
    </source>
</evidence>
<evidence type="ECO:0000256" key="17">
    <source>
        <dbReference type="ARBA" id="ARBA00032255"/>
    </source>
</evidence>
<dbReference type="PROSITE" id="PS01162">
    <property type="entry name" value="QOR_ZETA_CRYSTAL"/>
    <property type="match status" value="1"/>
</dbReference>
<dbReference type="InterPro" id="IPR014190">
    <property type="entry name" value="PTGR1"/>
</dbReference>
<evidence type="ECO:0000256" key="32">
    <source>
        <dbReference type="ARBA" id="ARBA00049070"/>
    </source>
</evidence>
<dbReference type="SUPFAM" id="SSF50129">
    <property type="entry name" value="GroES-like"/>
    <property type="match status" value="1"/>
</dbReference>
<evidence type="ECO:0000256" key="20">
    <source>
        <dbReference type="ARBA" id="ARBA00047461"/>
    </source>
</evidence>
<dbReference type="InterPro" id="IPR041694">
    <property type="entry name" value="ADH_N_2"/>
</dbReference>
<evidence type="ECO:0000256" key="22">
    <source>
        <dbReference type="ARBA" id="ARBA00047742"/>
    </source>
</evidence>
<comment type="catalytic activity">
    <reaction evidence="32">
        <text>13,14-dihydro-15-oxo-prostaglandin E1 + NADP(+) = 15-oxoprostaglandin E1 + NADPH + H(+)</text>
        <dbReference type="Rhea" id="RHEA:50584"/>
        <dbReference type="ChEBI" id="CHEBI:15378"/>
        <dbReference type="ChEBI" id="CHEBI:57401"/>
        <dbReference type="ChEBI" id="CHEBI:57783"/>
        <dbReference type="ChEBI" id="CHEBI:58349"/>
        <dbReference type="ChEBI" id="CHEBI:133408"/>
    </reaction>
    <physiologicalReaction direction="right-to-left" evidence="32">
        <dbReference type="Rhea" id="RHEA:50586"/>
    </physiologicalReaction>
</comment>
<evidence type="ECO:0000259" key="35">
    <source>
        <dbReference type="SMART" id="SM00829"/>
    </source>
</evidence>
<name>A0AAV8W8U8_9CUCU</name>
<evidence type="ECO:0000256" key="10">
    <source>
        <dbReference type="ARBA" id="ARBA00022832"/>
    </source>
</evidence>
<comment type="caution">
    <text evidence="36">The sequence shown here is derived from an EMBL/GenBank/DDBJ whole genome shotgun (WGS) entry which is preliminary data.</text>
</comment>
<comment type="catalytic activity">
    <reaction evidence="34">
        <text>hexanal + NADP(+) = (E)-hex-2-enal + NADPH + H(+)</text>
        <dbReference type="Rhea" id="RHEA:50776"/>
        <dbReference type="ChEBI" id="CHEBI:15378"/>
        <dbReference type="ChEBI" id="CHEBI:28913"/>
        <dbReference type="ChEBI" id="CHEBI:57783"/>
        <dbReference type="ChEBI" id="CHEBI:58349"/>
        <dbReference type="ChEBI" id="CHEBI:88528"/>
    </reaction>
    <physiologicalReaction direction="right-to-left" evidence="34">
        <dbReference type="Rhea" id="RHEA:50778"/>
    </physiologicalReaction>
</comment>
<evidence type="ECO:0000256" key="31">
    <source>
        <dbReference type="ARBA" id="ARBA00049068"/>
    </source>
</evidence>
<dbReference type="Pfam" id="PF00107">
    <property type="entry name" value="ADH_zinc_N"/>
    <property type="match status" value="1"/>
</dbReference>
<evidence type="ECO:0000256" key="2">
    <source>
        <dbReference type="ARBA" id="ARBA00010460"/>
    </source>
</evidence>
<comment type="subunit">
    <text evidence="3">Monomer or homodimer.</text>
</comment>
<dbReference type="InterPro" id="IPR036291">
    <property type="entry name" value="NAD(P)-bd_dom_sf"/>
</dbReference>
<dbReference type="PANTHER" id="PTHR43205:SF7">
    <property type="entry name" value="PROSTAGLANDIN REDUCTASE 1"/>
    <property type="match status" value="1"/>
</dbReference>
<protein>
    <recommendedName>
        <fullName evidence="6">Prostaglandin reductase 1</fullName>
        <ecNumber evidence="4">1.3.1.48</ecNumber>
        <ecNumber evidence="5">1.3.1.74</ecNumber>
    </recommendedName>
    <alternativeName>
        <fullName evidence="19">15-oxoprostaglandin 13-reductase</fullName>
    </alternativeName>
    <alternativeName>
        <fullName evidence="17">Dithiolethione-inducible gene 1 protein</fullName>
    </alternativeName>
    <alternativeName>
        <fullName evidence="16">Leukotriene B4 12-hydroxydehydrogenase</fullName>
    </alternativeName>
    <alternativeName>
        <fullName evidence="18">NAD(P)H-dependent alkenal/one oxidoreductase</fullName>
    </alternativeName>
</protein>
<evidence type="ECO:0000256" key="23">
    <source>
        <dbReference type="ARBA" id="ARBA00047871"/>
    </source>
</evidence>
<comment type="catalytic activity">
    <reaction evidence="25">
        <text>dodecanal + NADP(+) = (2E)-dodecenal + NADPH + H(+)</text>
        <dbReference type="Rhea" id="RHEA:50784"/>
        <dbReference type="ChEBI" id="CHEBI:15378"/>
        <dbReference type="ChEBI" id="CHEBI:27836"/>
        <dbReference type="ChEBI" id="CHEBI:57783"/>
        <dbReference type="ChEBI" id="CHEBI:58349"/>
        <dbReference type="ChEBI" id="CHEBI:133741"/>
    </reaction>
    <physiologicalReaction direction="right-to-left" evidence="25">
        <dbReference type="Rhea" id="RHEA:50786"/>
    </physiologicalReaction>
</comment>
<keyword evidence="14" id="KW-0443">Lipid metabolism</keyword>
<dbReference type="GO" id="GO:0032440">
    <property type="term" value="F:2-alkenal reductase [NAD(P)H] activity"/>
    <property type="evidence" value="ECO:0007669"/>
    <property type="project" value="UniProtKB-EC"/>
</dbReference>
<comment type="catalytic activity">
    <reaction evidence="21">
        <text>decanal + NADP(+) = (2E)-decenal + NADPH + H(+)</text>
        <dbReference type="Rhea" id="RHEA:50612"/>
        <dbReference type="ChEBI" id="CHEBI:15378"/>
        <dbReference type="ChEBI" id="CHEBI:31457"/>
        <dbReference type="ChEBI" id="CHEBI:57783"/>
        <dbReference type="ChEBI" id="CHEBI:58349"/>
        <dbReference type="ChEBI" id="CHEBI:133455"/>
    </reaction>
    <physiologicalReaction direction="right-to-left" evidence="21">
        <dbReference type="Rhea" id="RHEA:50614"/>
    </physiologicalReaction>
</comment>
<comment type="catalytic activity">
    <reaction evidence="30">
        <text>6-trans-leukotriene B4 + NADP(+) = 12-oxo-(5S)-hydroxy-(6E,8E,10E,14Z)-eicosatetraenoate + NADPH + H(+)</text>
        <dbReference type="Rhea" id="RHEA:51204"/>
        <dbReference type="ChEBI" id="CHEBI:15378"/>
        <dbReference type="ChEBI" id="CHEBI:57783"/>
        <dbReference type="ChEBI" id="CHEBI:58349"/>
        <dbReference type="ChEBI" id="CHEBI:90723"/>
        <dbReference type="ChEBI" id="CHEBI:133974"/>
    </reaction>
    <physiologicalReaction direction="left-to-right" evidence="30">
        <dbReference type="Rhea" id="RHEA:51205"/>
    </physiologicalReaction>
</comment>
<dbReference type="SMART" id="SM00829">
    <property type="entry name" value="PKS_ER"/>
    <property type="match status" value="1"/>
</dbReference>
<evidence type="ECO:0000256" key="4">
    <source>
        <dbReference type="ARBA" id="ARBA00011981"/>
    </source>
</evidence>
<comment type="catalytic activity">
    <reaction evidence="20">
        <text>octanal + NADP(+) = (2E)-octenal + NADPH + H(+)</text>
        <dbReference type="Rhea" id="RHEA:50780"/>
        <dbReference type="ChEBI" id="CHEBI:15378"/>
        <dbReference type="ChEBI" id="CHEBI:17935"/>
        <dbReference type="ChEBI" id="CHEBI:57783"/>
        <dbReference type="ChEBI" id="CHEBI:58349"/>
        <dbReference type="ChEBI" id="CHEBI:61748"/>
    </reaction>
    <physiologicalReaction direction="right-to-left" evidence="20">
        <dbReference type="Rhea" id="RHEA:50782"/>
    </physiologicalReaction>
</comment>
<evidence type="ECO:0000256" key="15">
    <source>
        <dbReference type="ARBA" id="ARBA00023278"/>
    </source>
</evidence>
<dbReference type="GO" id="GO:0005737">
    <property type="term" value="C:cytoplasm"/>
    <property type="evidence" value="ECO:0007669"/>
    <property type="project" value="UniProtKB-SubCell"/>
</dbReference>
<evidence type="ECO:0000256" key="3">
    <source>
        <dbReference type="ARBA" id="ARBA00011852"/>
    </source>
</evidence>
<dbReference type="EC" id="1.3.1.74" evidence="5"/>
<dbReference type="InterPro" id="IPR020843">
    <property type="entry name" value="ER"/>
</dbReference>
<evidence type="ECO:0000256" key="16">
    <source>
        <dbReference type="ARBA" id="ARBA00031851"/>
    </source>
</evidence>
<dbReference type="GO" id="GO:0047522">
    <property type="term" value="F:15-oxoprostaglandin 13-reductase [NAD(P)+] activity"/>
    <property type="evidence" value="ECO:0007669"/>
    <property type="project" value="UniProtKB-EC"/>
</dbReference>
<comment type="catalytic activity">
    <reaction evidence="31">
        <text>(5S,12S)-dihydroxy-(6E,10E,12E,14Z)-eicosatetraenoate + NADP(+) = 12-oxo-(5S)-hydroxy-(6E,8E,10E,14Z)-eicosatetraenoate + NADPH + H(+)</text>
        <dbReference type="Rhea" id="RHEA:51212"/>
        <dbReference type="ChEBI" id="CHEBI:15378"/>
        <dbReference type="ChEBI" id="CHEBI:57783"/>
        <dbReference type="ChEBI" id="CHEBI:58349"/>
        <dbReference type="ChEBI" id="CHEBI:133974"/>
        <dbReference type="ChEBI" id="CHEBI:133975"/>
    </reaction>
    <physiologicalReaction direction="left-to-right" evidence="31">
        <dbReference type="Rhea" id="RHEA:51213"/>
    </physiologicalReaction>
</comment>